<keyword evidence="4" id="KW-0804">Transcription</keyword>
<dbReference type="GO" id="GO:0006352">
    <property type="term" value="P:DNA-templated transcription initiation"/>
    <property type="evidence" value="ECO:0007669"/>
    <property type="project" value="InterPro"/>
</dbReference>
<keyword evidence="2" id="KW-0805">Transcription regulation</keyword>
<dbReference type="InterPro" id="IPR039425">
    <property type="entry name" value="RNA_pol_sigma-70-like"/>
</dbReference>
<dbReference type="NCBIfam" id="TIGR02937">
    <property type="entry name" value="sigma70-ECF"/>
    <property type="match status" value="1"/>
</dbReference>
<dbReference type="GO" id="GO:0016987">
    <property type="term" value="F:sigma factor activity"/>
    <property type="evidence" value="ECO:0007669"/>
    <property type="project" value="UniProtKB-KW"/>
</dbReference>
<evidence type="ECO:0000256" key="4">
    <source>
        <dbReference type="ARBA" id="ARBA00023163"/>
    </source>
</evidence>
<reference evidence="8 9" key="1">
    <citation type="submission" date="2017-03" db="EMBL/GenBank/DDBJ databases">
        <authorList>
            <person name="Afonso C.L."/>
            <person name="Miller P.J."/>
            <person name="Scott M.A."/>
            <person name="Spackman E."/>
            <person name="Goraichik I."/>
            <person name="Dimitrov K.M."/>
            <person name="Suarez D.L."/>
            <person name="Swayne D.E."/>
        </authorList>
    </citation>
    <scope>NUCLEOTIDE SEQUENCE [LARGE SCALE GENOMIC DNA]</scope>
    <source>
        <strain evidence="8">SB41UT1</strain>
    </source>
</reference>
<organism evidence="8 9">
    <name type="scientific">Parendozoicomonas haliclonae</name>
    <dbReference type="NCBI Taxonomy" id="1960125"/>
    <lineage>
        <taxon>Bacteria</taxon>
        <taxon>Pseudomonadati</taxon>
        <taxon>Pseudomonadota</taxon>
        <taxon>Gammaproteobacteria</taxon>
        <taxon>Oceanospirillales</taxon>
        <taxon>Endozoicomonadaceae</taxon>
        <taxon>Parendozoicomonas</taxon>
    </lineage>
</organism>
<gene>
    <name evidence="8" type="primary">sigR</name>
    <name evidence="8" type="ORF">EHSB41UT_04515</name>
</gene>
<dbReference type="AlphaFoldDB" id="A0A1X7ARH9"/>
<dbReference type="CDD" id="cd06171">
    <property type="entry name" value="Sigma70_r4"/>
    <property type="match status" value="1"/>
</dbReference>
<dbReference type="Pfam" id="PF08281">
    <property type="entry name" value="Sigma70_r4_2"/>
    <property type="match status" value="1"/>
</dbReference>
<evidence type="ECO:0000256" key="1">
    <source>
        <dbReference type="ARBA" id="ARBA00010641"/>
    </source>
</evidence>
<evidence type="ECO:0000259" key="6">
    <source>
        <dbReference type="Pfam" id="PF04542"/>
    </source>
</evidence>
<protein>
    <recommendedName>
        <fullName evidence="5">RNA polymerase sigma factor SigZ</fullName>
    </recommendedName>
</protein>
<dbReference type="InterPro" id="IPR036388">
    <property type="entry name" value="WH-like_DNA-bd_sf"/>
</dbReference>
<evidence type="ECO:0000256" key="3">
    <source>
        <dbReference type="ARBA" id="ARBA00023082"/>
    </source>
</evidence>
<proteinExistence type="inferred from homology"/>
<evidence type="ECO:0000259" key="7">
    <source>
        <dbReference type="Pfam" id="PF08281"/>
    </source>
</evidence>
<dbReference type="Gene3D" id="1.10.10.10">
    <property type="entry name" value="Winged helix-like DNA-binding domain superfamily/Winged helix DNA-binding domain"/>
    <property type="match status" value="1"/>
</dbReference>
<dbReference type="GO" id="GO:0003677">
    <property type="term" value="F:DNA binding"/>
    <property type="evidence" value="ECO:0007669"/>
    <property type="project" value="InterPro"/>
</dbReference>
<sequence>MEAHWDAHKERLRAYIISKVDDLSAVDDILQEVYFKAHTRQHTLKSEESMGGWLYRIAYNTIMDHFRQQKPWEELPDYLEAPVEDESEQVYSGLVECLQPLMDELPDKYRLPLQLAELDGFTQKQVAEQLGLSLTAAKSRIQRARVKLRERYTDCCAIEVGRSGVTDYYPRDSQRSCTP</sequence>
<keyword evidence="9" id="KW-1185">Reference proteome</keyword>
<dbReference type="EMBL" id="FWPT01000015">
    <property type="protein sequence ID" value="SMA50698.1"/>
    <property type="molecule type" value="Genomic_DNA"/>
</dbReference>
<dbReference type="SUPFAM" id="SSF88946">
    <property type="entry name" value="Sigma2 domain of RNA polymerase sigma factors"/>
    <property type="match status" value="1"/>
</dbReference>
<dbReference type="SUPFAM" id="SSF88659">
    <property type="entry name" value="Sigma3 and sigma4 domains of RNA polymerase sigma factors"/>
    <property type="match status" value="1"/>
</dbReference>
<feature type="domain" description="RNA polymerase sigma-70 region 2" evidence="6">
    <location>
        <begin position="6"/>
        <end position="70"/>
    </location>
</feature>
<dbReference type="InterPro" id="IPR007627">
    <property type="entry name" value="RNA_pol_sigma70_r2"/>
</dbReference>
<dbReference type="RefSeq" id="WP_087113135.1">
    <property type="nucleotide sequence ID" value="NZ_CBCSCN010000015.1"/>
</dbReference>
<evidence type="ECO:0000313" key="9">
    <source>
        <dbReference type="Proteomes" id="UP000196573"/>
    </source>
</evidence>
<feature type="domain" description="RNA polymerase sigma factor 70 region 4 type 2" evidence="7">
    <location>
        <begin position="97"/>
        <end position="148"/>
    </location>
</feature>
<evidence type="ECO:0000256" key="2">
    <source>
        <dbReference type="ARBA" id="ARBA00023015"/>
    </source>
</evidence>
<comment type="similarity">
    <text evidence="1">Belongs to the sigma-70 factor family. ECF subfamily.</text>
</comment>
<dbReference type="InterPro" id="IPR013324">
    <property type="entry name" value="RNA_pol_sigma_r3/r4-like"/>
</dbReference>
<dbReference type="InterPro" id="IPR014304">
    <property type="entry name" value="RNA_pol_sigma-Z"/>
</dbReference>
<dbReference type="Pfam" id="PF04542">
    <property type="entry name" value="Sigma70_r2"/>
    <property type="match status" value="1"/>
</dbReference>
<name>A0A1X7ARH9_9GAMM</name>
<dbReference type="InterPro" id="IPR013249">
    <property type="entry name" value="RNA_pol_sigma70_r4_t2"/>
</dbReference>
<dbReference type="InterPro" id="IPR013325">
    <property type="entry name" value="RNA_pol_sigma_r2"/>
</dbReference>
<evidence type="ECO:0000256" key="5">
    <source>
        <dbReference type="NCBIfam" id="TIGR02959"/>
    </source>
</evidence>
<dbReference type="OrthoDB" id="9797134at2"/>
<accession>A0A1X7ARH9</accession>
<dbReference type="PANTHER" id="PTHR43133">
    <property type="entry name" value="RNA POLYMERASE ECF-TYPE SIGMA FACTO"/>
    <property type="match status" value="1"/>
</dbReference>
<evidence type="ECO:0000313" key="8">
    <source>
        <dbReference type="EMBL" id="SMA50698.1"/>
    </source>
</evidence>
<dbReference type="Gene3D" id="1.10.1740.10">
    <property type="match status" value="1"/>
</dbReference>
<dbReference type="NCBIfam" id="TIGR02959">
    <property type="entry name" value="SigZ"/>
    <property type="match status" value="1"/>
</dbReference>
<keyword evidence="3" id="KW-0731">Sigma factor</keyword>
<dbReference type="PANTHER" id="PTHR43133:SF62">
    <property type="entry name" value="RNA POLYMERASE SIGMA FACTOR SIGZ"/>
    <property type="match status" value="1"/>
</dbReference>
<dbReference type="Proteomes" id="UP000196573">
    <property type="component" value="Unassembled WGS sequence"/>
</dbReference>
<dbReference type="InterPro" id="IPR014284">
    <property type="entry name" value="RNA_pol_sigma-70_dom"/>
</dbReference>